<dbReference type="PROSITE" id="PS50088">
    <property type="entry name" value="ANK_REPEAT"/>
    <property type="match status" value="1"/>
</dbReference>
<feature type="repeat" description="ANK" evidence="1">
    <location>
        <begin position="91"/>
        <end position="123"/>
    </location>
</feature>
<dbReference type="PROSITE" id="PS50297">
    <property type="entry name" value="ANK_REP_REGION"/>
    <property type="match status" value="1"/>
</dbReference>
<dbReference type="SUPFAM" id="SSF48403">
    <property type="entry name" value="Ankyrin repeat"/>
    <property type="match status" value="1"/>
</dbReference>
<name>A0A1Y5FDG8_9BACT</name>
<comment type="caution">
    <text evidence="3">The sequence shown here is derived from an EMBL/GenBank/DDBJ whole genome shotgun (WGS) entry which is preliminary data.</text>
</comment>
<dbReference type="EMBL" id="MAAO01000006">
    <property type="protein sequence ID" value="OUR96920.1"/>
    <property type="molecule type" value="Genomic_DNA"/>
</dbReference>
<dbReference type="PANTHER" id="PTHR44207">
    <property type="entry name" value="SURFACE ANTIGEN BSPA-LIKE-RELATED"/>
    <property type="match status" value="1"/>
</dbReference>
<feature type="coiled-coil region" evidence="2">
    <location>
        <begin position="282"/>
        <end position="309"/>
    </location>
</feature>
<proteinExistence type="predicted"/>
<gene>
    <name evidence="3" type="ORF">A9Q84_11330</name>
</gene>
<dbReference type="Proteomes" id="UP000196531">
    <property type="component" value="Unassembled WGS sequence"/>
</dbReference>
<organism evidence="3 4">
    <name type="scientific">Halobacteriovorax marinus</name>
    <dbReference type="NCBI Taxonomy" id="97084"/>
    <lineage>
        <taxon>Bacteria</taxon>
        <taxon>Pseudomonadati</taxon>
        <taxon>Bdellovibrionota</taxon>
        <taxon>Bacteriovoracia</taxon>
        <taxon>Bacteriovoracales</taxon>
        <taxon>Halobacteriovoraceae</taxon>
        <taxon>Halobacteriovorax</taxon>
    </lineage>
</organism>
<dbReference type="InterPro" id="IPR036770">
    <property type="entry name" value="Ankyrin_rpt-contain_sf"/>
</dbReference>
<evidence type="ECO:0000256" key="1">
    <source>
        <dbReference type="PROSITE-ProRule" id="PRU00023"/>
    </source>
</evidence>
<sequence length="381" mass="42906">MNSPKTFISTVIILLFSQSILATMEQRGDLSRYTTYAAVKYSEKKVSSEKLGGHIHNAVINSVIQGRVDNLKLLLTKGGDLHFISKDPRFLGWTLLHYAVSRGQFEMTRFLIESGVDVNSRNASGTSAFFNAAISFGNEYLDDIYPNQKYGIAMSLSYLVQKGATKNEVARVFDLSPLMVQALSGSLVGVKYLVSLGVNPAYKNHQGATAYDILSNLRILHSSGTRRFMAYSRLKKLGVEIKDATLLSKKFKWLFTKTEVEEFLRPIRSYLHSLDPQRKAMKVQINKNQQQLESSLRKEQRNIKNILLRKINVHYGTYGPLIANFIESKKGLTRESKQMMNSIGNCVKIKRTHSDCRRLSLSLSKGCHLLNNALHDGAKCD</sequence>
<dbReference type="Gene3D" id="1.25.40.20">
    <property type="entry name" value="Ankyrin repeat-containing domain"/>
    <property type="match status" value="1"/>
</dbReference>
<evidence type="ECO:0000313" key="4">
    <source>
        <dbReference type="Proteomes" id="UP000196531"/>
    </source>
</evidence>
<accession>A0A1Y5FDG8</accession>
<dbReference type="Pfam" id="PF12796">
    <property type="entry name" value="Ank_2"/>
    <property type="match status" value="1"/>
</dbReference>
<keyword evidence="2" id="KW-0175">Coiled coil</keyword>
<dbReference type="AlphaFoldDB" id="A0A1Y5FDG8"/>
<keyword evidence="1" id="KW-0040">ANK repeat</keyword>
<reference evidence="4" key="1">
    <citation type="journal article" date="2017" name="Proc. Natl. Acad. Sci. U.S.A.">
        <title>Simulation of Deepwater Horizon oil plume reveals substrate specialization within a complex community of hydrocarbon-degraders.</title>
        <authorList>
            <person name="Hu P."/>
            <person name="Dubinsky E.A."/>
            <person name="Probst A.J."/>
            <person name="Wang J."/>
            <person name="Sieber C.M.K."/>
            <person name="Tom L.M."/>
            <person name="Gardinali P."/>
            <person name="Banfield J.F."/>
            <person name="Atlas R.M."/>
            <person name="Andersen G.L."/>
        </authorList>
    </citation>
    <scope>NUCLEOTIDE SEQUENCE [LARGE SCALE GENOMIC DNA]</scope>
</reference>
<evidence type="ECO:0000256" key="2">
    <source>
        <dbReference type="SAM" id="Coils"/>
    </source>
</evidence>
<protein>
    <submittedName>
        <fullName evidence="3">Uncharacterized protein</fullName>
    </submittedName>
</protein>
<dbReference type="InterPro" id="IPR002110">
    <property type="entry name" value="Ankyrin_rpt"/>
</dbReference>
<dbReference type="SMART" id="SM00248">
    <property type="entry name" value="ANK"/>
    <property type="match status" value="3"/>
</dbReference>
<dbReference type="PANTHER" id="PTHR44207:SF1">
    <property type="entry name" value="SURFACE ANTIGEN BSPA-LIKE"/>
    <property type="match status" value="1"/>
</dbReference>
<evidence type="ECO:0000313" key="3">
    <source>
        <dbReference type="EMBL" id="OUR96920.1"/>
    </source>
</evidence>